<sequence>MQLDISVDLLGPGGDNNGIYPFCLEQLRDILLIRQIYTAYFEEGLTVKEIMDIYSLNCNSLYPEDRTGAGVDPALPAAGLTNIPNSVTMAVSAGLDLLCGCEPNFIVTEAASMLDVARARYAGAHPALAGVIDAVARSLTMCNLGRNIRYVFVDKKRLVAQGQELRGIGLNLA</sequence>
<keyword evidence="2" id="KW-1185">Reference proteome</keyword>
<evidence type="ECO:0000313" key="2">
    <source>
        <dbReference type="Proteomes" id="UP001244341"/>
    </source>
</evidence>
<protein>
    <recommendedName>
        <fullName evidence="3">RNase H type-1 domain-containing protein</fullName>
    </recommendedName>
</protein>
<name>A0ABY8TZE3_TETOB</name>
<organism evidence="1 2">
    <name type="scientific">Tetradesmus obliquus</name>
    <name type="common">Green alga</name>
    <name type="synonym">Acutodesmus obliquus</name>
    <dbReference type="NCBI Taxonomy" id="3088"/>
    <lineage>
        <taxon>Eukaryota</taxon>
        <taxon>Viridiplantae</taxon>
        <taxon>Chlorophyta</taxon>
        <taxon>core chlorophytes</taxon>
        <taxon>Chlorophyceae</taxon>
        <taxon>CS clade</taxon>
        <taxon>Sphaeropleales</taxon>
        <taxon>Scenedesmaceae</taxon>
        <taxon>Tetradesmus</taxon>
    </lineage>
</organism>
<dbReference type="EMBL" id="CP126212">
    <property type="protein sequence ID" value="WIA14360.1"/>
    <property type="molecule type" value="Genomic_DNA"/>
</dbReference>
<gene>
    <name evidence="1" type="ORF">OEZ85_002889</name>
</gene>
<accession>A0ABY8TZE3</accession>
<reference evidence="1 2" key="1">
    <citation type="submission" date="2023-05" db="EMBL/GenBank/DDBJ databases">
        <title>A 100% complete, gapless, phased diploid assembly of the Scenedesmus obliquus UTEX 3031 genome.</title>
        <authorList>
            <person name="Biondi T.C."/>
            <person name="Hanschen E.R."/>
            <person name="Kwon T."/>
            <person name="Eng W."/>
            <person name="Kruse C.P.S."/>
            <person name="Koehler S.I."/>
            <person name="Kunde Y."/>
            <person name="Gleasner C.D."/>
            <person name="You Mak K.T."/>
            <person name="Polle J."/>
            <person name="Hovde B.T."/>
            <person name="Starkenburg S.R."/>
        </authorList>
    </citation>
    <scope>NUCLEOTIDE SEQUENCE [LARGE SCALE GENOMIC DNA]</scope>
    <source>
        <strain evidence="1 2">DOE0152z</strain>
    </source>
</reference>
<dbReference type="Proteomes" id="UP001244341">
    <property type="component" value="Chromosome 5b"/>
</dbReference>
<evidence type="ECO:0008006" key="3">
    <source>
        <dbReference type="Google" id="ProtNLM"/>
    </source>
</evidence>
<proteinExistence type="predicted"/>
<evidence type="ECO:0000313" key="1">
    <source>
        <dbReference type="EMBL" id="WIA14360.1"/>
    </source>
</evidence>